<reference evidence="1 2" key="1">
    <citation type="submission" date="2024-01" db="EMBL/GenBank/DDBJ databases">
        <title>The genomes of 5 underutilized Papilionoideae crops provide insights into root nodulation and disease resistanc.</title>
        <authorList>
            <person name="Jiang F."/>
        </authorList>
    </citation>
    <scope>NUCLEOTIDE SEQUENCE [LARGE SCALE GENOMIC DNA]</scope>
    <source>
        <strain evidence="1">LVBAO_FW01</strain>
        <tissue evidence="1">Leaves</tissue>
    </source>
</reference>
<keyword evidence="2" id="KW-1185">Reference proteome</keyword>
<protein>
    <submittedName>
        <fullName evidence="1">Uncharacterized protein</fullName>
    </submittedName>
</protein>
<comment type="caution">
    <text evidence="1">The sequence shown here is derived from an EMBL/GenBank/DDBJ whole genome shotgun (WGS) entry which is preliminary data.</text>
</comment>
<evidence type="ECO:0000313" key="2">
    <source>
        <dbReference type="Proteomes" id="UP001367508"/>
    </source>
</evidence>
<gene>
    <name evidence="1" type="ORF">VNO77_30608</name>
</gene>
<dbReference type="EMBL" id="JAYMYQ010000007">
    <property type="protein sequence ID" value="KAK7320798.1"/>
    <property type="molecule type" value="Genomic_DNA"/>
</dbReference>
<organism evidence="1 2">
    <name type="scientific">Canavalia gladiata</name>
    <name type="common">Sword bean</name>
    <name type="synonym">Dolichos gladiatus</name>
    <dbReference type="NCBI Taxonomy" id="3824"/>
    <lineage>
        <taxon>Eukaryota</taxon>
        <taxon>Viridiplantae</taxon>
        <taxon>Streptophyta</taxon>
        <taxon>Embryophyta</taxon>
        <taxon>Tracheophyta</taxon>
        <taxon>Spermatophyta</taxon>
        <taxon>Magnoliopsida</taxon>
        <taxon>eudicotyledons</taxon>
        <taxon>Gunneridae</taxon>
        <taxon>Pentapetalae</taxon>
        <taxon>rosids</taxon>
        <taxon>fabids</taxon>
        <taxon>Fabales</taxon>
        <taxon>Fabaceae</taxon>
        <taxon>Papilionoideae</taxon>
        <taxon>50 kb inversion clade</taxon>
        <taxon>NPAAA clade</taxon>
        <taxon>indigoferoid/millettioid clade</taxon>
        <taxon>Phaseoleae</taxon>
        <taxon>Canavalia</taxon>
    </lineage>
</organism>
<accession>A0AAN9KS04</accession>
<sequence length="284" mass="32420">MNQSCNAGGEGCHQPERNQVWISLIPEDAEKSPLTGSWKILMSYFFHFGFSPWPRGCRCLQFFKVTKGRRGLFFQPRIPPKMKRKDAKVSYLVKAIYVRNYDNVKESGGHYLLQKKKPPLHVLQEVPGSLVLEGRPWSCPYSHHVAEPVHAWDKSETDGGPVYPWRTRISRAEILISVSFPSPQGSSPLDPTKFFNWTATSSNAYYLPELQAYPMSFRTRIAAMIRKISTSLVETKDLMVLIPKRSDPFLVQILYAVCFRGPVLESVASINLDFVNKLRRLPEA</sequence>
<dbReference type="AlphaFoldDB" id="A0AAN9KS04"/>
<proteinExistence type="predicted"/>
<dbReference type="Proteomes" id="UP001367508">
    <property type="component" value="Unassembled WGS sequence"/>
</dbReference>
<evidence type="ECO:0000313" key="1">
    <source>
        <dbReference type="EMBL" id="KAK7320798.1"/>
    </source>
</evidence>
<name>A0AAN9KS04_CANGL</name>